<sequence>MAANLPRELLFLIMEHLRQDSVSLLPYARVCRTWQSVFESFIFSTVTIYSGNDSNKAHQQKGISLEEFNRATSGHNSARRAWIREVRYDILVPYELLDWTSVKDDTGYTVDNPIRRANDEAFQAAIASLFTVLSTWDQTHRLALTIGLLECKQGLALEPNTWDFAPEAGAYRFDYRDGRTQSVPPYRARLSDPSALVPAPCVEKLTFANVKNRVEKKIDLFADYKEQDSEEEDPALDPRPRNRWHQVWAEAVFQIAASCPTITELHLNLHEYVRPDHIEYIQDRRAAVAEGLQKLPTSLRLFDYAGHYEEPWKDTMPALNVLKTGIDILATTLRGLTIVLRELRLDRVRLSTDFLWPLDGDSNPIANPSYCWPNLESLIMTYIPPFTPEGKWLTFPDADEQRQINEVSDWEAEICNSERGYIRRQVLDTEQFHRLFISWGYAARHAPRITTMKYHLKDRSKVDFSFTTHGEKANLHWKSRSSYRPDHRVARAWGFGLDALVLDESRSVSVSLPRWPPAESS</sequence>
<comment type="caution">
    <text evidence="2">The sequence shown here is derived from an EMBL/GenBank/DDBJ whole genome shotgun (WGS) entry which is preliminary data.</text>
</comment>
<evidence type="ECO:0000259" key="1">
    <source>
        <dbReference type="PROSITE" id="PS50181"/>
    </source>
</evidence>
<keyword evidence="3" id="KW-1185">Reference proteome</keyword>
<dbReference type="SUPFAM" id="SSF81383">
    <property type="entry name" value="F-box domain"/>
    <property type="match status" value="1"/>
</dbReference>
<dbReference type="PROSITE" id="PS50181">
    <property type="entry name" value="FBOX"/>
    <property type="match status" value="1"/>
</dbReference>
<proteinExistence type="predicted"/>
<name>A0ABR4H179_9EURO</name>
<feature type="domain" description="F-box" evidence="1">
    <location>
        <begin position="1"/>
        <end position="46"/>
    </location>
</feature>
<protein>
    <recommendedName>
        <fullName evidence="1">F-box domain-containing protein</fullName>
    </recommendedName>
</protein>
<dbReference type="Proteomes" id="UP001610334">
    <property type="component" value="Unassembled WGS sequence"/>
</dbReference>
<dbReference type="CDD" id="cd09917">
    <property type="entry name" value="F-box_SF"/>
    <property type="match status" value="1"/>
</dbReference>
<reference evidence="2 3" key="1">
    <citation type="submission" date="2024-07" db="EMBL/GenBank/DDBJ databases">
        <title>Section-level genome sequencing and comparative genomics of Aspergillus sections Usti and Cavernicolus.</title>
        <authorList>
            <consortium name="Lawrence Berkeley National Laboratory"/>
            <person name="Nybo J.L."/>
            <person name="Vesth T.C."/>
            <person name="Theobald S."/>
            <person name="Frisvad J.C."/>
            <person name="Larsen T.O."/>
            <person name="Kjaerboelling I."/>
            <person name="Rothschild-Mancinelli K."/>
            <person name="Lyhne E.K."/>
            <person name="Kogle M.E."/>
            <person name="Barry K."/>
            <person name="Clum A."/>
            <person name="Na H."/>
            <person name="Ledsgaard L."/>
            <person name="Lin J."/>
            <person name="Lipzen A."/>
            <person name="Kuo A."/>
            <person name="Riley R."/>
            <person name="Mondo S."/>
            <person name="Labutti K."/>
            <person name="Haridas S."/>
            <person name="Pangalinan J."/>
            <person name="Salamov A.A."/>
            <person name="Simmons B.A."/>
            <person name="Magnuson J.K."/>
            <person name="Chen J."/>
            <person name="Drula E."/>
            <person name="Henrissat B."/>
            <person name="Wiebenga A."/>
            <person name="Lubbers R.J."/>
            <person name="Gomes A.C."/>
            <person name="Makela M.R."/>
            <person name="Stajich J."/>
            <person name="Grigoriev I.V."/>
            <person name="Mortensen U.H."/>
            <person name="De Vries R.P."/>
            <person name="Baker S.E."/>
            <person name="Andersen M.R."/>
        </authorList>
    </citation>
    <scope>NUCLEOTIDE SEQUENCE [LARGE SCALE GENOMIC DNA]</scope>
    <source>
        <strain evidence="2 3">CBS 588.65</strain>
    </source>
</reference>
<evidence type="ECO:0000313" key="2">
    <source>
        <dbReference type="EMBL" id="KAL2809177.1"/>
    </source>
</evidence>
<gene>
    <name evidence="2" type="ORF">BJX63DRAFT_424017</name>
</gene>
<dbReference type="InterPro" id="IPR036047">
    <property type="entry name" value="F-box-like_dom_sf"/>
</dbReference>
<dbReference type="InterPro" id="IPR001810">
    <property type="entry name" value="F-box_dom"/>
</dbReference>
<accession>A0ABR4H179</accession>
<dbReference type="EMBL" id="JBFXLT010000094">
    <property type="protein sequence ID" value="KAL2809177.1"/>
    <property type="molecule type" value="Genomic_DNA"/>
</dbReference>
<dbReference type="Pfam" id="PF12937">
    <property type="entry name" value="F-box-like"/>
    <property type="match status" value="1"/>
</dbReference>
<evidence type="ECO:0000313" key="3">
    <source>
        <dbReference type="Proteomes" id="UP001610334"/>
    </source>
</evidence>
<organism evidence="2 3">
    <name type="scientific">Aspergillus granulosus</name>
    <dbReference type="NCBI Taxonomy" id="176169"/>
    <lineage>
        <taxon>Eukaryota</taxon>
        <taxon>Fungi</taxon>
        <taxon>Dikarya</taxon>
        <taxon>Ascomycota</taxon>
        <taxon>Pezizomycotina</taxon>
        <taxon>Eurotiomycetes</taxon>
        <taxon>Eurotiomycetidae</taxon>
        <taxon>Eurotiales</taxon>
        <taxon>Aspergillaceae</taxon>
        <taxon>Aspergillus</taxon>
        <taxon>Aspergillus subgen. Nidulantes</taxon>
    </lineage>
</organism>